<reference evidence="1 2" key="1">
    <citation type="submission" date="2021-11" db="EMBL/GenBank/DDBJ databases">
        <authorList>
            <person name="Islam A."/>
            <person name="Islam S."/>
            <person name="Flora M.S."/>
            <person name="Rahman M."/>
            <person name="Ziaur R.M."/>
            <person name="Epstein J.H."/>
            <person name="Hassan M."/>
            <person name="Klassen M."/>
            <person name="Woodard K."/>
            <person name="Webb A."/>
            <person name="Webby R.J."/>
            <person name="El Zowalaty M.E."/>
        </authorList>
    </citation>
    <scope>NUCLEOTIDE SEQUENCE [LARGE SCALE GENOMIC DNA]</scope>
    <source>
        <strain evidence="1">Pbs1</strain>
    </source>
</reference>
<keyword evidence="2" id="KW-1185">Reference proteome</keyword>
<sequence length="193" mass="20933">MAGENNQVYDLESASMVEYVVYRSAVVTADVAVGFVHYHQDNSSKSVVVWKADNLSSCFFEAEETIVAGLEPDVEAAIVKVMESVEVVDVNLVLMVVEVLIVSESVSMVVTCLETIELVSLSETFGLEGGGIPYLDLSSKSDRDIPLITKGTGGRSGPNIKHLSNKPLYYHRSFIHSVIQSLELSCGLRSGTK</sequence>
<comment type="caution">
    <text evidence="1">The sequence shown here is derived from an EMBL/GenBank/DDBJ whole genome shotgun (WGS) entry which is preliminary data.</text>
</comment>
<proteinExistence type="predicted"/>
<gene>
    <name evidence="1" type="ORF">PBS001_LOCUS579</name>
</gene>
<organism evidence="1 2">
    <name type="scientific">Peronospora belbahrii</name>
    <dbReference type="NCBI Taxonomy" id="622444"/>
    <lineage>
        <taxon>Eukaryota</taxon>
        <taxon>Sar</taxon>
        <taxon>Stramenopiles</taxon>
        <taxon>Oomycota</taxon>
        <taxon>Peronosporomycetes</taxon>
        <taxon>Peronosporales</taxon>
        <taxon>Peronosporaceae</taxon>
        <taxon>Peronospora</taxon>
    </lineage>
</organism>
<protein>
    <submittedName>
        <fullName evidence="1">Uncharacterized protein</fullName>
    </submittedName>
</protein>
<dbReference type="EMBL" id="CAKLCB010000033">
    <property type="protein sequence ID" value="CAH0513784.1"/>
    <property type="molecule type" value="Genomic_DNA"/>
</dbReference>
<evidence type="ECO:0000313" key="2">
    <source>
        <dbReference type="Proteomes" id="UP001158986"/>
    </source>
</evidence>
<accession>A0ABN8CM95</accession>
<name>A0ABN8CM95_9STRA</name>
<dbReference type="Proteomes" id="UP001158986">
    <property type="component" value="Unassembled WGS sequence"/>
</dbReference>
<evidence type="ECO:0000313" key="1">
    <source>
        <dbReference type="EMBL" id="CAH0513784.1"/>
    </source>
</evidence>